<evidence type="ECO:0000256" key="2">
    <source>
        <dbReference type="ARBA" id="ARBA00023043"/>
    </source>
</evidence>
<dbReference type="InterPro" id="IPR002110">
    <property type="entry name" value="Ankyrin_rpt"/>
</dbReference>
<dbReference type="EMBL" id="KQ965792">
    <property type="protein sequence ID" value="KXS11977.1"/>
    <property type="molecule type" value="Genomic_DNA"/>
</dbReference>
<dbReference type="Gene3D" id="1.25.40.20">
    <property type="entry name" value="Ankyrin repeat-containing domain"/>
    <property type="match status" value="2"/>
</dbReference>
<evidence type="ECO:0000256" key="1">
    <source>
        <dbReference type="ARBA" id="ARBA00022737"/>
    </source>
</evidence>
<feature type="repeat" description="ANK" evidence="3">
    <location>
        <begin position="198"/>
        <end position="230"/>
    </location>
</feature>
<organism evidence="4 5">
    <name type="scientific">Gonapodya prolifera (strain JEL478)</name>
    <name type="common">Monoblepharis prolifera</name>
    <dbReference type="NCBI Taxonomy" id="1344416"/>
    <lineage>
        <taxon>Eukaryota</taxon>
        <taxon>Fungi</taxon>
        <taxon>Fungi incertae sedis</taxon>
        <taxon>Chytridiomycota</taxon>
        <taxon>Chytridiomycota incertae sedis</taxon>
        <taxon>Monoblepharidomycetes</taxon>
        <taxon>Monoblepharidales</taxon>
        <taxon>Gonapodyaceae</taxon>
        <taxon>Gonapodya</taxon>
    </lineage>
</organism>
<dbReference type="InterPro" id="IPR036770">
    <property type="entry name" value="Ankyrin_rpt-contain_sf"/>
</dbReference>
<dbReference type="Proteomes" id="UP000070544">
    <property type="component" value="Unassembled WGS sequence"/>
</dbReference>
<evidence type="ECO:0000256" key="3">
    <source>
        <dbReference type="PROSITE-ProRule" id="PRU00023"/>
    </source>
</evidence>
<dbReference type="Pfam" id="PF12796">
    <property type="entry name" value="Ank_2"/>
    <property type="match status" value="1"/>
</dbReference>
<dbReference type="PANTHER" id="PTHR24123">
    <property type="entry name" value="ANKYRIN REPEAT-CONTAINING"/>
    <property type="match status" value="1"/>
</dbReference>
<keyword evidence="5" id="KW-1185">Reference proteome</keyword>
<dbReference type="PROSITE" id="PS50088">
    <property type="entry name" value="ANK_REPEAT"/>
    <property type="match status" value="1"/>
</dbReference>
<dbReference type="OrthoDB" id="2099489at2759"/>
<dbReference type="SMART" id="SM00248">
    <property type="entry name" value="ANK"/>
    <property type="match status" value="5"/>
</dbReference>
<keyword evidence="2 3" id="KW-0040">ANK repeat</keyword>
<sequence length="404" mass="43536">MRRFATFERALYEESHFGNVAVLECLFRLADGTKESDVAYRADILSLCLTVSCRHNHAAAAHLFLHNGAHIDGASEGSLCAALSGGHITLAKNLLSLGASVQGRIGTVDARVLPPAAETGNLEIVQLVLAKANGGPHWGIDDALVVAVRAGFLPIVSALLSHGANIGFDSGRPLLEAVRTRNTAILALLLSRTPSDADAGRALTLAARLGFKDVVEVLLDLGLDVNAMGGVTLIEAVRGRAHVDVVKVLLDRGADVTLVGVKNLVWTAGWYEDNDAVLEILLEHIGVTKGGDWGGGKTTRMERRRRVEQMLRQFEERELAVVGGSDDSGATLTLGEYQRHAFPWGIPADLAPTQLDTGAPHTRLSGNRTGRKVAAWWRRVKRRVGQWCGGMERRVLLTFVPRKL</sequence>
<dbReference type="SUPFAM" id="SSF48403">
    <property type="entry name" value="Ankyrin repeat"/>
    <property type="match status" value="1"/>
</dbReference>
<evidence type="ECO:0000313" key="5">
    <source>
        <dbReference type="Proteomes" id="UP000070544"/>
    </source>
</evidence>
<dbReference type="InterPro" id="IPR051165">
    <property type="entry name" value="Multifunctional_ANK_Repeat"/>
</dbReference>
<reference evidence="4 5" key="1">
    <citation type="journal article" date="2015" name="Genome Biol. Evol.">
        <title>Phylogenomic analyses indicate that early fungi evolved digesting cell walls of algal ancestors of land plants.</title>
        <authorList>
            <person name="Chang Y."/>
            <person name="Wang S."/>
            <person name="Sekimoto S."/>
            <person name="Aerts A.L."/>
            <person name="Choi C."/>
            <person name="Clum A."/>
            <person name="LaButti K.M."/>
            <person name="Lindquist E.A."/>
            <person name="Yee Ngan C."/>
            <person name="Ohm R.A."/>
            <person name="Salamov A.A."/>
            <person name="Grigoriev I.V."/>
            <person name="Spatafora J.W."/>
            <person name="Berbee M.L."/>
        </authorList>
    </citation>
    <scope>NUCLEOTIDE SEQUENCE [LARGE SCALE GENOMIC DNA]</scope>
    <source>
        <strain evidence="4 5">JEL478</strain>
    </source>
</reference>
<protein>
    <submittedName>
        <fullName evidence="4">Ankyrin</fullName>
    </submittedName>
</protein>
<dbReference type="PANTHER" id="PTHR24123:SF139">
    <property type="entry name" value="ANKYRIN"/>
    <property type="match status" value="1"/>
</dbReference>
<name>A0A139A588_GONPJ</name>
<proteinExistence type="predicted"/>
<keyword evidence="1" id="KW-0677">Repeat</keyword>
<dbReference type="AlphaFoldDB" id="A0A139A588"/>
<gene>
    <name evidence="4" type="ORF">M427DRAFT_59849</name>
</gene>
<dbReference type="STRING" id="1344416.A0A139A588"/>
<accession>A0A139A588</accession>
<evidence type="ECO:0000313" key="4">
    <source>
        <dbReference type="EMBL" id="KXS11977.1"/>
    </source>
</evidence>